<evidence type="ECO:0000313" key="1">
    <source>
        <dbReference type="EMBL" id="OWF36057.1"/>
    </source>
</evidence>
<reference evidence="1 2" key="1">
    <citation type="journal article" date="2017" name="Nat. Ecol. Evol.">
        <title>Scallop genome provides insights into evolution of bilaterian karyotype and development.</title>
        <authorList>
            <person name="Wang S."/>
            <person name="Zhang J."/>
            <person name="Jiao W."/>
            <person name="Li J."/>
            <person name="Xun X."/>
            <person name="Sun Y."/>
            <person name="Guo X."/>
            <person name="Huan P."/>
            <person name="Dong B."/>
            <person name="Zhang L."/>
            <person name="Hu X."/>
            <person name="Sun X."/>
            <person name="Wang J."/>
            <person name="Zhao C."/>
            <person name="Wang Y."/>
            <person name="Wang D."/>
            <person name="Huang X."/>
            <person name="Wang R."/>
            <person name="Lv J."/>
            <person name="Li Y."/>
            <person name="Zhang Z."/>
            <person name="Liu B."/>
            <person name="Lu W."/>
            <person name="Hui Y."/>
            <person name="Liang J."/>
            <person name="Zhou Z."/>
            <person name="Hou R."/>
            <person name="Li X."/>
            <person name="Liu Y."/>
            <person name="Li H."/>
            <person name="Ning X."/>
            <person name="Lin Y."/>
            <person name="Zhao L."/>
            <person name="Xing Q."/>
            <person name="Dou J."/>
            <person name="Li Y."/>
            <person name="Mao J."/>
            <person name="Guo H."/>
            <person name="Dou H."/>
            <person name="Li T."/>
            <person name="Mu C."/>
            <person name="Jiang W."/>
            <person name="Fu Q."/>
            <person name="Fu X."/>
            <person name="Miao Y."/>
            <person name="Liu J."/>
            <person name="Yu Q."/>
            <person name="Li R."/>
            <person name="Liao H."/>
            <person name="Li X."/>
            <person name="Kong Y."/>
            <person name="Jiang Z."/>
            <person name="Chourrout D."/>
            <person name="Li R."/>
            <person name="Bao Z."/>
        </authorList>
    </citation>
    <scope>NUCLEOTIDE SEQUENCE [LARGE SCALE GENOMIC DNA]</scope>
    <source>
        <strain evidence="1 2">PY_sf001</strain>
    </source>
</reference>
<evidence type="ECO:0008006" key="3">
    <source>
        <dbReference type="Google" id="ProtNLM"/>
    </source>
</evidence>
<organism evidence="1 2">
    <name type="scientific">Mizuhopecten yessoensis</name>
    <name type="common">Japanese scallop</name>
    <name type="synonym">Patinopecten yessoensis</name>
    <dbReference type="NCBI Taxonomy" id="6573"/>
    <lineage>
        <taxon>Eukaryota</taxon>
        <taxon>Metazoa</taxon>
        <taxon>Spiralia</taxon>
        <taxon>Lophotrochozoa</taxon>
        <taxon>Mollusca</taxon>
        <taxon>Bivalvia</taxon>
        <taxon>Autobranchia</taxon>
        <taxon>Pteriomorphia</taxon>
        <taxon>Pectinida</taxon>
        <taxon>Pectinoidea</taxon>
        <taxon>Pectinidae</taxon>
        <taxon>Mizuhopecten</taxon>
    </lineage>
</organism>
<proteinExistence type="predicted"/>
<dbReference type="Proteomes" id="UP000242188">
    <property type="component" value="Unassembled WGS sequence"/>
</dbReference>
<dbReference type="AlphaFoldDB" id="A0A210PHW0"/>
<comment type="caution">
    <text evidence="1">The sequence shown here is derived from an EMBL/GenBank/DDBJ whole genome shotgun (WGS) entry which is preliminary data.</text>
</comment>
<dbReference type="EMBL" id="NEDP02076680">
    <property type="protein sequence ID" value="OWF36057.1"/>
    <property type="molecule type" value="Genomic_DNA"/>
</dbReference>
<keyword evidence="2" id="KW-1185">Reference proteome</keyword>
<sequence>MTNNCAERNEPFIRYFLEKIGTCQDLPISDLNTIPTTCGLYVFYVKFNPTSKERYPIYAGITRRSFRQRFKEHDSPGGVIYKVANGEFPKNFRNLSLHAYLVNFPAVTSKFIESVLLEAFDFCLNTDENVGIRDNLDIDDQFPAEDSKHNFDISWGNIIGSIQEVDKFYRN</sequence>
<evidence type="ECO:0000313" key="2">
    <source>
        <dbReference type="Proteomes" id="UP000242188"/>
    </source>
</evidence>
<accession>A0A210PHW0</accession>
<gene>
    <name evidence="1" type="ORF">KP79_PYT06533</name>
</gene>
<name>A0A210PHW0_MIZYE</name>
<protein>
    <recommendedName>
        <fullName evidence="3">GIY-YIG domain-containing protein</fullName>
    </recommendedName>
</protein>